<accession>A0A1X9LG10</accession>
<dbReference type="InterPro" id="IPR000182">
    <property type="entry name" value="GNAT_dom"/>
</dbReference>
<dbReference type="SUPFAM" id="SSF55718">
    <property type="entry name" value="SCP-like"/>
    <property type="match status" value="1"/>
</dbReference>
<feature type="active site" description="Proton acceptor; via carboxylate" evidence="4">
    <location>
        <position position="433"/>
    </location>
</feature>
<dbReference type="GO" id="GO:0030649">
    <property type="term" value="P:aminoglycoside antibiotic catabolic process"/>
    <property type="evidence" value="ECO:0007669"/>
    <property type="project" value="TreeGrafter"/>
</dbReference>
<dbReference type="InterPro" id="IPR041380">
    <property type="entry name" value="Acetyltransf_17"/>
</dbReference>
<dbReference type="STRING" id="1619308.B5808_01570"/>
<keyword evidence="6" id="KW-1185">Reference proteome</keyword>
<dbReference type="InterPro" id="IPR036527">
    <property type="entry name" value="SCP2_sterol-bd_dom_sf"/>
</dbReference>
<dbReference type="GO" id="GO:0034069">
    <property type="term" value="F:aminoglycoside N-acetyltransferase activity"/>
    <property type="evidence" value="ECO:0007669"/>
    <property type="project" value="TreeGrafter"/>
</dbReference>
<feature type="active site" description="Proton donor" evidence="4">
    <location>
        <position position="150"/>
    </location>
</feature>
<comment type="subunit">
    <text evidence="4">Homohexamer; trimer of dimers.</text>
</comment>
<evidence type="ECO:0000256" key="1">
    <source>
        <dbReference type="ARBA" id="ARBA00009213"/>
    </source>
</evidence>
<dbReference type="KEGG" id="cphy:B5808_01570"/>
<dbReference type="Proteomes" id="UP000192775">
    <property type="component" value="Chromosome"/>
</dbReference>
<keyword evidence="2 4" id="KW-0808">Transferase</keyword>
<feature type="binding site" evidence="4">
    <location>
        <begin position="109"/>
        <end position="111"/>
    </location>
    <ligand>
        <name>acetyl-CoA</name>
        <dbReference type="ChEBI" id="CHEBI:57288"/>
    </ligand>
</feature>
<dbReference type="Gene3D" id="3.30.1050.10">
    <property type="entry name" value="SCP2 sterol-binding domain"/>
    <property type="match status" value="1"/>
</dbReference>
<dbReference type="Gene3D" id="3.40.630.30">
    <property type="match status" value="2"/>
</dbReference>
<dbReference type="InterPro" id="IPR022902">
    <property type="entry name" value="NAcTrfase_Eis"/>
</dbReference>
<dbReference type="SUPFAM" id="SSF55729">
    <property type="entry name" value="Acyl-CoA N-acyltransferases (Nat)"/>
    <property type="match status" value="1"/>
</dbReference>
<dbReference type="EMBL" id="CP020715">
    <property type="protein sequence ID" value="ARJ04063.1"/>
    <property type="molecule type" value="Genomic_DNA"/>
</dbReference>
<gene>
    <name evidence="5" type="ORF">B5808_01570</name>
</gene>
<dbReference type="NCBIfam" id="NF002369">
    <property type="entry name" value="PRK01346.1-6"/>
    <property type="match status" value="1"/>
</dbReference>
<dbReference type="AlphaFoldDB" id="A0A1X9LG10"/>
<evidence type="ECO:0000313" key="5">
    <source>
        <dbReference type="EMBL" id="ARJ04063.1"/>
    </source>
</evidence>
<dbReference type="PANTHER" id="PTHR37817:SF1">
    <property type="entry name" value="N-ACETYLTRANSFERASE EIS"/>
    <property type="match status" value="1"/>
</dbReference>
<dbReference type="PROSITE" id="PS51186">
    <property type="entry name" value="GNAT"/>
    <property type="match status" value="1"/>
</dbReference>
<reference evidence="5 6" key="1">
    <citation type="submission" date="2017-04" db="EMBL/GenBank/DDBJ databases">
        <authorList>
            <person name="Afonso C.L."/>
            <person name="Miller P.J."/>
            <person name="Scott M.A."/>
            <person name="Spackman E."/>
            <person name="Goraichik I."/>
            <person name="Dimitrov K.M."/>
            <person name="Suarez D.L."/>
            <person name="Swayne D.E."/>
        </authorList>
    </citation>
    <scope>NUCLEOTIDE SEQUENCE [LARGE SCALE GENOMIC DNA]</scope>
    <source>
        <strain evidence="6">XA(T)</strain>
    </source>
</reference>
<dbReference type="InterPro" id="IPR051554">
    <property type="entry name" value="Acetyltransferase_Eis"/>
</dbReference>
<comment type="similarity">
    <text evidence="1 4">Belongs to the acetyltransferase Eis family.</text>
</comment>
<dbReference type="HAMAP" id="MF_01812">
    <property type="entry name" value="Eis"/>
    <property type="match status" value="1"/>
</dbReference>
<organism evidence="5 6">
    <name type="scientific">Cnuibacter physcomitrellae</name>
    <dbReference type="NCBI Taxonomy" id="1619308"/>
    <lineage>
        <taxon>Bacteria</taxon>
        <taxon>Bacillati</taxon>
        <taxon>Actinomycetota</taxon>
        <taxon>Actinomycetes</taxon>
        <taxon>Micrococcales</taxon>
        <taxon>Microbacteriaceae</taxon>
        <taxon>Cnuibacter</taxon>
    </lineage>
</organism>
<dbReference type="Pfam" id="PF13527">
    <property type="entry name" value="Acetyltransf_9"/>
    <property type="match status" value="1"/>
</dbReference>
<dbReference type="InterPro" id="IPR016181">
    <property type="entry name" value="Acyl_CoA_acyltransferase"/>
</dbReference>
<feature type="binding site" evidence="4">
    <location>
        <begin position="117"/>
        <end position="122"/>
    </location>
    <ligand>
        <name>acetyl-CoA</name>
        <dbReference type="ChEBI" id="CHEBI:57288"/>
    </ligand>
</feature>
<evidence type="ECO:0000256" key="2">
    <source>
        <dbReference type="ARBA" id="ARBA00022679"/>
    </source>
</evidence>
<keyword evidence="3 4" id="KW-0012">Acyltransferase</keyword>
<dbReference type="InterPro" id="IPR025559">
    <property type="entry name" value="Eis_dom"/>
</dbReference>
<dbReference type="Pfam" id="PF13530">
    <property type="entry name" value="SCP2_2"/>
    <property type="match status" value="1"/>
</dbReference>
<protein>
    <submittedName>
        <fullName evidence="5">Uncharacterized protein</fullName>
    </submittedName>
</protein>
<evidence type="ECO:0000256" key="4">
    <source>
        <dbReference type="HAMAP-Rule" id="MF_01812"/>
    </source>
</evidence>
<sequence>MGRVSDIPDYRFRTFPASVSAEGTVEPDTAAWLRVESQGFHEDDPSDTALGDAARNLVADGRQLTGVYVDQPLPGSYGAHMPVATFADFERTINVGGGRLLPAHLISSVTVRPTHRRRGLLRRMMTESLDRARERGLALAALTVSEATIYRRFGFGIATSVHHIDVTTDSRFRLLTRPSGRVELADARVLLDIAPRVFARFHERSTGSVDRQERYRWRSAGLQSDKGGPDARIRAALHYDDAGEVDGYVAYRSHGWDTTPLTVQVVDLVAASDDAYLGLWEFLAAIDLNDRVRYHAAPVDDPLRWALADSRSVAVTELEDWVWLRILDPIAAFEARPYATEGEVTVGVHDDLGHAAGTFRIAAADGFATVTREFDAAPEVTVDASALGSLYLGGADARVLAAAGQVSEHASGAVGRLNRLLASDTPIYGISHF</sequence>
<evidence type="ECO:0000313" key="6">
    <source>
        <dbReference type="Proteomes" id="UP000192775"/>
    </source>
</evidence>
<feature type="binding site" evidence="4">
    <location>
        <begin position="145"/>
        <end position="146"/>
    </location>
    <ligand>
        <name>acetyl-CoA</name>
        <dbReference type="ChEBI" id="CHEBI:57288"/>
    </ligand>
</feature>
<evidence type="ECO:0000256" key="3">
    <source>
        <dbReference type="ARBA" id="ARBA00023315"/>
    </source>
</evidence>
<proteinExistence type="inferred from homology"/>
<dbReference type="PANTHER" id="PTHR37817">
    <property type="entry name" value="N-ACETYLTRANSFERASE EIS"/>
    <property type="match status" value="1"/>
</dbReference>
<name>A0A1X9LG10_9MICO</name>
<dbReference type="Pfam" id="PF17668">
    <property type="entry name" value="Acetyltransf_17"/>
    <property type="match status" value="1"/>
</dbReference>